<name>A0A840S6S5_9BURK</name>
<dbReference type="PRINTS" id="PR00040">
    <property type="entry name" value="HTHMERR"/>
</dbReference>
<comment type="caution">
    <text evidence="4">The sequence shown here is derived from an EMBL/GenBank/DDBJ whole genome shotgun (WGS) entry which is preliminary data.</text>
</comment>
<dbReference type="GO" id="GO:0003677">
    <property type="term" value="F:DNA binding"/>
    <property type="evidence" value="ECO:0007669"/>
    <property type="project" value="UniProtKB-KW"/>
</dbReference>
<feature type="domain" description="HTH merR-type" evidence="3">
    <location>
        <begin position="1"/>
        <end position="69"/>
    </location>
</feature>
<feature type="region of interest" description="Disordered" evidence="2">
    <location>
        <begin position="130"/>
        <end position="157"/>
    </location>
</feature>
<proteinExistence type="predicted"/>
<keyword evidence="1" id="KW-0238">DNA-binding</keyword>
<dbReference type="InterPro" id="IPR000551">
    <property type="entry name" value="MerR-type_HTH_dom"/>
</dbReference>
<evidence type="ECO:0000313" key="4">
    <source>
        <dbReference type="EMBL" id="MBB5205393.1"/>
    </source>
</evidence>
<protein>
    <submittedName>
        <fullName evidence="4">Cd(II)/Pb(II)-responsive transcriptional regulator</fullName>
    </submittedName>
</protein>
<evidence type="ECO:0000256" key="2">
    <source>
        <dbReference type="SAM" id="MobiDB-lite"/>
    </source>
</evidence>
<dbReference type="SMART" id="SM00422">
    <property type="entry name" value="HTH_MERR"/>
    <property type="match status" value="1"/>
</dbReference>
<dbReference type="CDD" id="cd04784">
    <property type="entry name" value="HTH_CadR-PbrR"/>
    <property type="match status" value="1"/>
</dbReference>
<dbReference type="PANTHER" id="PTHR30204:SF92">
    <property type="entry name" value="HTH-TYPE TRANSCRIPTIONAL REGULATOR ZNTR"/>
    <property type="match status" value="1"/>
</dbReference>
<dbReference type="Pfam" id="PF13411">
    <property type="entry name" value="MerR_1"/>
    <property type="match status" value="1"/>
</dbReference>
<dbReference type="InterPro" id="IPR047057">
    <property type="entry name" value="MerR_fam"/>
</dbReference>
<dbReference type="PANTHER" id="PTHR30204">
    <property type="entry name" value="REDOX-CYCLING DRUG-SENSING TRANSCRIPTIONAL ACTIVATOR SOXR"/>
    <property type="match status" value="1"/>
</dbReference>
<dbReference type="GO" id="GO:0046872">
    <property type="term" value="F:metal ion binding"/>
    <property type="evidence" value="ECO:0007669"/>
    <property type="project" value="InterPro"/>
</dbReference>
<dbReference type="GO" id="GO:0003700">
    <property type="term" value="F:DNA-binding transcription factor activity"/>
    <property type="evidence" value="ECO:0007669"/>
    <property type="project" value="InterPro"/>
</dbReference>
<evidence type="ECO:0000313" key="5">
    <source>
        <dbReference type="Proteomes" id="UP000554837"/>
    </source>
</evidence>
<dbReference type="RefSeq" id="WP_138856670.1">
    <property type="nucleotide sequence ID" value="NZ_CP040709.1"/>
</dbReference>
<dbReference type="NCBIfam" id="TIGR02047">
    <property type="entry name" value="CadR-PbrR"/>
    <property type="match status" value="1"/>
</dbReference>
<dbReference type="SUPFAM" id="SSF46955">
    <property type="entry name" value="Putative DNA-binding domain"/>
    <property type="match status" value="1"/>
</dbReference>
<dbReference type="AlphaFoldDB" id="A0A840S6S5"/>
<dbReference type="OrthoDB" id="9808480at2"/>
<reference evidence="4 5" key="1">
    <citation type="submission" date="2020-08" db="EMBL/GenBank/DDBJ databases">
        <title>Genomic Encyclopedia of Type Strains, Phase IV (KMG-IV): sequencing the most valuable type-strain genomes for metagenomic binning, comparative biology and taxonomic classification.</title>
        <authorList>
            <person name="Goeker M."/>
        </authorList>
    </citation>
    <scope>NUCLEOTIDE SEQUENCE [LARGE SCALE GENOMIC DNA]</scope>
    <source>
        <strain evidence="4 5">DSM 23958</strain>
    </source>
</reference>
<dbReference type="PROSITE" id="PS50937">
    <property type="entry name" value="HTH_MERR_2"/>
    <property type="match status" value="1"/>
</dbReference>
<dbReference type="EMBL" id="JACHHO010000004">
    <property type="protein sequence ID" value="MBB5205393.1"/>
    <property type="molecule type" value="Genomic_DNA"/>
</dbReference>
<dbReference type="GO" id="GO:0045893">
    <property type="term" value="P:positive regulation of DNA-templated transcription"/>
    <property type="evidence" value="ECO:0007669"/>
    <property type="project" value="InterPro"/>
</dbReference>
<gene>
    <name evidence="4" type="ORF">HNQ51_002712</name>
</gene>
<dbReference type="InterPro" id="IPR009061">
    <property type="entry name" value="DNA-bd_dom_put_sf"/>
</dbReference>
<organism evidence="4 5">
    <name type="scientific">Inhella inkyongensis</name>
    <dbReference type="NCBI Taxonomy" id="392593"/>
    <lineage>
        <taxon>Bacteria</taxon>
        <taxon>Pseudomonadati</taxon>
        <taxon>Pseudomonadota</taxon>
        <taxon>Betaproteobacteria</taxon>
        <taxon>Burkholderiales</taxon>
        <taxon>Sphaerotilaceae</taxon>
        <taxon>Inhella</taxon>
    </lineage>
</organism>
<evidence type="ECO:0000256" key="1">
    <source>
        <dbReference type="ARBA" id="ARBA00023125"/>
    </source>
</evidence>
<accession>A0A840S6S5</accession>
<evidence type="ECO:0000259" key="3">
    <source>
        <dbReference type="PROSITE" id="PS50937"/>
    </source>
</evidence>
<sequence length="157" mass="17443">MKIGELAKATQTQTETIRYYEREGLLPAAPRTDSNYRRYGPGHVERLALIRRCRSLDMSLDEVRELLRIRDDPDAGCGEVNDLLDEHIEHVSVRLKELKALRGELQALRARCTNPQSAKACGILEGLRQGDGAAPHASGNHLSHTHSRGTIRSRGPG</sequence>
<dbReference type="Proteomes" id="UP000554837">
    <property type="component" value="Unassembled WGS sequence"/>
</dbReference>
<dbReference type="Gene3D" id="1.10.1660.10">
    <property type="match status" value="1"/>
</dbReference>
<keyword evidence="5" id="KW-1185">Reference proteome</keyword>
<dbReference type="InterPro" id="IPR011791">
    <property type="entry name" value="CadR-PbrR"/>
</dbReference>